<keyword evidence="1" id="KW-0812">Transmembrane</keyword>
<reference evidence="2" key="1">
    <citation type="submission" date="2015-11" db="EMBL/GenBank/DDBJ databases">
        <authorList>
            <person name="Zhang Y."/>
            <person name="Guo Z."/>
        </authorList>
    </citation>
    <scope>NUCLEOTIDE SEQUENCE</scope>
    <source>
        <strain evidence="2">BN30871</strain>
    </source>
</reference>
<dbReference type="EMBL" id="FAXN01000100">
    <property type="protein sequence ID" value="CUV66602.1"/>
    <property type="molecule type" value="Genomic_DNA"/>
</dbReference>
<evidence type="ECO:0000313" key="2">
    <source>
        <dbReference type="EMBL" id="CUV66602.1"/>
    </source>
</evidence>
<dbReference type="AlphaFoldDB" id="A0A0S4XQI8"/>
<keyword evidence="1" id="KW-0472">Membrane</keyword>
<evidence type="ECO:0000256" key="1">
    <source>
        <dbReference type="SAM" id="Phobius"/>
    </source>
</evidence>
<gene>
    <name evidence="2" type="ORF">BN3087_940007</name>
</gene>
<evidence type="ECO:0008006" key="3">
    <source>
        <dbReference type="Google" id="ProtNLM"/>
    </source>
</evidence>
<keyword evidence="1" id="KW-1133">Transmembrane helix</keyword>
<organism evidence="2">
    <name type="scientific">Sulfurovum sp. enrichment culture clone C5</name>
    <dbReference type="NCBI Taxonomy" id="497650"/>
    <lineage>
        <taxon>Bacteria</taxon>
        <taxon>Pseudomonadati</taxon>
        <taxon>Campylobacterota</taxon>
        <taxon>Epsilonproteobacteria</taxon>
        <taxon>Campylobacterales</taxon>
        <taxon>Sulfurovaceae</taxon>
        <taxon>Sulfurovum</taxon>
        <taxon>environmental samples</taxon>
    </lineage>
</organism>
<sequence>MVKMRSGVVLFITLATIVSLSALLIVMFLYVNKLQKENLKLGAYSQSFVYYAKTSKIIESLLNNNKAKDESHNVLYNQGIAIVAGDNTLLLKCKPIASRIPIQWLDKNKETNSTEQYTAAIRFFDIFAEKYNIQNRLILLDIIQNRLSQVQSGTYQQSRFDTQKKQRVDIDSIFLNYCKKTNDWKTCEVKWDDIYSMYDSPQIESKYLSDELVSILFKIPIENIKQKRNNGENLIQFISDNNGDKSLYDEKIFSSIDRDEMACVATFDYMSEKYQYSFNYQNKKVINFEFSEKI</sequence>
<proteinExistence type="predicted"/>
<protein>
    <recommendedName>
        <fullName evidence="3">Type II secretion system protein K</fullName>
    </recommendedName>
</protein>
<name>A0A0S4XQI8_9BACT</name>
<accession>A0A0S4XQI8</accession>
<feature type="transmembrane region" description="Helical" evidence="1">
    <location>
        <begin position="7"/>
        <end position="31"/>
    </location>
</feature>